<keyword evidence="1" id="KW-0812">Transmembrane</keyword>
<dbReference type="EMBL" id="FOZK01000002">
    <property type="protein sequence ID" value="SFS02971.1"/>
    <property type="molecule type" value="Genomic_DNA"/>
</dbReference>
<keyword evidence="1" id="KW-0472">Membrane</keyword>
<accession>A0A1I6LHP1</accession>
<dbReference type="Proteomes" id="UP000199062">
    <property type="component" value="Unassembled WGS sequence"/>
</dbReference>
<dbReference type="STRING" id="767519.SAMN05216559_2717"/>
<keyword evidence="1" id="KW-1133">Transmembrane helix</keyword>
<evidence type="ECO:0000313" key="2">
    <source>
        <dbReference type="EMBL" id="SFS02971.1"/>
    </source>
</evidence>
<dbReference type="AlphaFoldDB" id="A0A1I6LHP1"/>
<organism evidence="2 3">
    <name type="scientific">Halomicrobium zhouii</name>
    <dbReference type="NCBI Taxonomy" id="767519"/>
    <lineage>
        <taxon>Archaea</taxon>
        <taxon>Methanobacteriati</taxon>
        <taxon>Methanobacteriota</taxon>
        <taxon>Stenosarchaea group</taxon>
        <taxon>Halobacteria</taxon>
        <taxon>Halobacteriales</taxon>
        <taxon>Haloarculaceae</taxon>
        <taxon>Halomicrobium</taxon>
    </lineage>
</organism>
<protein>
    <submittedName>
        <fullName evidence="2">Uncharacterized protein</fullName>
    </submittedName>
</protein>
<dbReference type="OrthoDB" id="306984at2157"/>
<feature type="transmembrane region" description="Helical" evidence="1">
    <location>
        <begin position="6"/>
        <end position="29"/>
    </location>
</feature>
<gene>
    <name evidence="2" type="ORF">SAMN05216559_2717</name>
</gene>
<sequence>MNTERGVVYGVIGLVLATTLVSGPLVGAVDFTTAPEQRSFGSGNATVGDVSLPSSTEITSGRFGSGEYYVLVPDATLTVANVTGTPLLAYQFSIPALGYSRSTTHFVTSSDTGTYELSLKRDAIEPSRVENRSYDGTVTVFLRSNESERRLAERNVTVEVTG</sequence>
<reference evidence="2 3" key="1">
    <citation type="submission" date="2016-10" db="EMBL/GenBank/DDBJ databases">
        <authorList>
            <person name="de Groot N.N."/>
        </authorList>
    </citation>
    <scope>NUCLEOTIDE SEQUENCE [LARGE SCALE GENOMIC DNA]</scope>
    <source>
        <strain evidence="2 3">CGMCC 1.10457</strain>
    </source>
</reference>
<evidence type="ECO:0000256" key="1">
    <source>
        <dbReference type="SAM" id="Phobius"/>
    </source>
</evidence>
<evidence type="ECO:0000313" key="3">
    <source>
        <dbReference type="Proteomes" id="UP000199062"/>
    </source>
</evidence>
<dbReference type="RefSeq" id="WP_089817032.1">
    <property type="nucleotide sequence ID" value="NZ_FOZK01000002.1"/>
</dbReference>
<name>A0A1I6LHP1_9EURY</name>
<keyword evidence="3" id="KW-1185">Reference proteome</keyword>
<proteinExistence type="predicted"/>